<gene>
    <name evidence="9" type="ORF">BSTOLATCC_MIC34215</name>
</gene>
<dbReference type="GO" id="GO:0070402">
    <property type="term" value="F:NADPH binding"/>
    <property type="evidence" value="ECO:0007669"/>
    <property type="project" value="TreeGrafter"/>
</dbReference>
<keyword evidence="4" id="KW-0560">Oxidoreductase</keyword>
<proteinExistence type="inferred from homology"/>
<dbReference type="GO" id="GO:0070404">
    <property type="term" value="F:NADH binding"/>
    <property type="evidence" value="ECO:0007669"/>
    <property type="project" value="TreeGrafter"/>
</dbReference>
<evidence type="ECO:0000256" key="1">
    <source>
        <dbReference type="ARBA" id="ARBA00006484"/>
    </source>
</evidence>
<evidence type="ECO:0000313" key="10">
    <source>
        <dbReference type="Proteomes" id="UP001162131"/>
    </source>
</evidence>
<dbReference type="SUPFAM" id="SSF51735">
    <property type="entry name" value="NAD(P)-binding Rossmann-fold domains"/>
    <property type="match status" value="1"/>
</dbReference>
<evidence type="ECO:0000256" key="5">
    <source>
        <dbReference type="ARBA" id="ARBA00023007"/>
    </source>
</evidence>
<dbReference type="FunFam" id="3.40.50.720:FF:000157">
    <property type="entry name" value="Quinoid dihydropteridine reductase"/>
    <property type="match status" value="1"/>
</dbReference>
<accession>A0AAU9JPA4</accession>
<sequence length="231" mass="24924">MMNLMRRALVIGGSGALGRSMVEIFRDSWEVTSVDLRENSSAHKNIILNELQKIDDQCESCKRELTGKYDAILCVAGGFAGGSISEPEVFSKIQHLMKLNLFPCVMAGHIATQFLAEEGLIVLTGAAACFKDTTPGIIAYALSKTATHSLALNLATRQDIPATSTVATILPEVIDTPSNRDAMPNADFSKWANPRSIAALVKMWAEGVNRPENGSFAVLKTVNGQIVPEFV</sequence>
<dbReference type="EC" id="1.5.1.34" evidence="6"/>
<dbReference type="InterPro" id="IPR002347">
    <property type="entry name" value="SDR_fam"/>
</dbReference>
<dbReference type="GO" id="GO:0004155">
    <property type="term" value="F:6,7-dihydropteridine reductase activity"/>
    <property type="evidence" value="ECO:0007669"/>
    <property type="project" value="UniProtKB-EC"/>
</dbReference>
<dbReference type="PANTHER" id="PTHR15104">
    <property type="entry name" value="DIHYDROPTERIDINE REDUCTASE"/>
    <property type="match status" value="1"/>
</dbReference>
<comment type="caution">
    <text evidence="9">The sequence shown here is derived from an EMBL/GenBank/DDBJ whole genome shotgun (WGS) entry which is preliminary data.</text>
</comment>
<dbReference type="Gene3D" id="3.40.50.720">
    <property type="entry name" value="NAD(P)-binding Rossmann-like Domain"/>
    <property type="match status" value="1"/>
</dbReference>
<keyword evidence="5" id="KW-0783">Tetrahydrobiopterin biosynthesis</keyword>
<dbReference type="InterPro" id="IPR036291">
    <property type="entry name" value="NAD(P)-bd_dom_sf"/>
</dbReference>
<reference evidence="9" key="1">
    <citation type="submission" date="2021-09" db="EMBL/GenBank/DDBJ databases">
        <authorList>
            <consortium name="AG Swart"/>
            <person name="Singh M."/>
            <person name="Singh A."/>
            <person name="Seah K."/>
            <person name="Emmerich C."/>
        </authorList>
    </citation>
    <scope>NUCLEOTIDE SEQUENCE</scope>
    <source>
        <strain evidence="9">ATCC30299</strain>
    </source>
</reference>
<dbReference type="AlphaFoldDB" id="A0AAU9JPA4"/>
<dbReference type="GO" id="GO:0006559">
    <property type="term" value="P:L-phenylalanine catabolic process"/>
    <property type="evidence" value="ECO:0007669"/>
    <property type="project" value="TreeGrafter"/>
</dbReference>
<evidence type="ECO:0000313" key="9">
    <source>
        <dbReference type="EMBL" id="CAG9323566.1"/>
    </source>
</evidence>
<dbReference type="PANTHER" id="PTHR15104:SF0">
    <property type="entry name" value="DIHYDROPTERIDINE REDUCTASE"/>
    <property type="match status" value="1"/>
</dbReference>
<organism evidence="9 10">
    <name type="scientific">Blepharisma stoltei</name>
    <dbReference type="NCBI Taxonomy" id="1481888"/>
    <lineage>
        <taxon>Eukaryota</taxon>
        <taxon>Sar</taxon>
        <taxon>Alveolata</taxon>
        <taxon>Ciliophora</taxon>
        <taxon>Postciliodesmatophora</taxon>
        <taxon>Heterotrichea</taxon>
        <taxon>Heterotrichida</taxon>
        <taxon>Blepharismidae</taxon>
        <taxon>Blepharisma</taxon>
    </lineage>
</organism>
<keyword evidence="10" id="KW-1185">Reference proteome</keyword>
<evidence type="ECO:0000256" key="7">
    <source>
        <dbReference type="ARBA" id="ARBA00039520"/>
    </source>
</evidence>
<evidence type="ECO:0000256" key="8">
    <source>
        <dbReference type="ARBA" id="ARBA00041348"/>
    </source>
</evidence>
<evidence type="ECO:0000256" key="6">
    <source>
        <dbReference type="ARBA" id="ARBA00039153"/>
    </source>
</evidence>
<dbReference type="Pfam" id="PF00106">
    <property type="entry name" value="adh_short"/>
    <property type="match status" value="1"/>
</dbReference>
<comment type="similarity">
    <text evidence="1">Belongs to the short-chain dehydrogenases/reductases (SDR) family.</text>
</comment>
<dbReference type="GO" id="GO:0006729">
    <property type="term" value="P:tetrahydrobiopterin biosynthetic process"/>
    <property type="evidence" value="ECO:0007669"/>
    <property type="project" value="UniProtKB-KW"/>
</dbReference>
<comment type="subunit">
    <text evidence="2">Homodimer.</text>
</comment>
<dbReference type="Proteomes" id="UP001162131">
    <property type="component" value="Unassembled WGS sequence"/>
</dbReference>
<evidence type="ECO:0000256" key="4">
    <source>
        <dbReference type="ARBA" id="ARBA00023002"/>
    </source>
</evidence>
<evidence type="ECO:0000256" key="3">
    <source>
        <dbReference type="ARBA" id="ARBA00022857"/>
    </source>
</evidence>
<keyword evidence="3" id="KW-0521">NADP</keyword>
<evidence type="ECO:0000256" key="2">
    <source>
        <dbReference type="ARBA" id="ARBA00011738"/>
    </source>
</evidence>
<dbReference type="EMBL" id="CAJZBQ010000034">
    <property type="protein sequence ID" value="CAG9323566.1"/>
    <property type="molecule type" value="Genomic_DNA"/>
</dbReference>
<dbReference type="GO" id="GO:0005737">
    <property type="term" value="C:cytoplasm"/>
    <property type="evidence" value="ECO:0007669"/>
    <property type="project" value="TreeGrafter"/>
</dbReference>
<name>A0AAU9JPA4_9CILI</name>
<protein>
    <recommendedName>
        <fullName evidence="7">Dihydropteridine reductase</fullName>
        <ecNumber evidence="6">1.5.1.34</ecNumber>
    </recommendedName>
    <alternativeName>
        <fullName evidence="8">Quinoid dihydropteridine reductase</fullName>
    </alternativeName>
</protein>